<dbReference type="AlphaFoldDB" id="A0A1L3GQS7"/>
<name>A0A1L3GQS7_9BACT</name>
<evidence type="ECO:0008006" key="4">
    <source>
        <dbReference type="Google" id="ProtNLM"/>
    </source>
</evidence>
<gene>
    <name evidence="2" type="ORF">A7E78_10335</name>
</gene>
<comment type="similarity">
    <text evidence="1">Belongs to the bactofilin family.</text>
</comment>
<dbReference type="PANTHER" id="PTHR35024">
    <property type="entry name" value="HYPOTHETICAL CYTOSOLIC PROTEIN"/>
    <property type="match status" value="1"/>
</dbReference>
<dbReference type="Pfam" id="PF04519">
    <property type="entry name" value="Bactofilin"/>
    <property type="match status" value="1"/>
</dbReference>
<evidence type="ECO:0000256" key="1">
    <source>
        <dbReference type="ARBA" id="ARBA00044755"/>
    </source>
</evidence>
<reference evidence="2 3" key="1">
    <citation type="journal article" date="2017" name="Genome Announc.">
        <title>Complete Genome Sequences of Two Acetylene-Fermenting Pelobacter acetylenicus Strains.</title>
        <authorList>
            <person name="Sutton J.M."/>
            <person name="Baesman S.M."/>
            <person name="Fierst J.L."/>
            <person name="Poret-Peterson A.T."/>
            <person name="Oremland R.S."/>
            <person name="Dunlap D.S."/>
            <person name="Akob D.M."/>
        </authorList>
    </citation>
    <scope>NUCLEOTIDE SEQUENCE [LARGE SCALE GENOMIC DNA]</scope>
    <source>
        <strain evidence="2 3">SFB93</strain>
    </source>
</reference>
<accession>A0A1L3GQS7</accession>
<dbReference type="Proteomes" id="UP000182517">
    <property type="component" value="Chromosome"/>
</dbReference>
<dbReference type="STRING" id="1842532.A7E78_10335"/>
<dbReference type="EMBL" id="CP015519">
    <property type="protein sequence ID" value="APG28210.1"/>
    <property type="molecule type" value="Genomic_DNA"/>
</dbReference>
<dbReference type="KEGG" id="pef:A7E78_10335"/>
<sequence>MVFEDIVRMDGTFNGKITSKDTLIVGESAHIEADISVGTLILSGRFKGQVTANVRVELRAPAQVEGSINTPSLVVEEGVLMNSTVSMGPAQPLATADIPE</sequence>
<proteinExistence type="inferred from homology"/>
<evidence type="ECO:0000313" key="2">
    <source>
        <dbReference type="EMBL" id="APG28210.1"/>
    </source>
</evidence>
<dbReference type="PANTHER" id="PTHR35024:SF4">
    <property type="entry name" value="POLYMER-FORMING CYTOSKELETAL PROTEIN"/>
    <property type="match status" value="1"/>
</dbReference>
<keyword evidence="3" id="KW-1185">Reference proteome</keyword>
<evidence type="ECO:0000313" key="3">
    <source>
        <dbReference type="Proteomes" id="UP000182517"/>
    </source>
</evidence>
<organism evidence="2 3">
    <name type="scientific">Syntrophotalea acetylenivorans</name>
    <dbReference type="NCBI Taxonomy" id="1842532"/>
    <lineage>
        <taxon>Bacteria</taxon>
        <taxon>Pseudomonadati</taxon>
        <taxon>Thermodesulfobacteriota</taxon>
        <taxon>Desulfuromonadia</taxon>
        <taxon>Desulfuromonadales</taxon>
        <taxon>Syntrophotaleaceae</taxon>
        <taxon>Syntrophotalea</taxon>
    </lineage>
</organism>
<protein>
    <recommendedName>
        <fullName evidence="4">Polymer-forming cytoskeletal protein</fullName>
    </recommendedName>
</protein>
<dbReference type="InterPro" id="IPR007607">
    <property type="entry name" value="BacA/B"/>
</dbReference>